<sequence>MKFLTFVLSWITVTLPYTIIAAYAGSISSLDNPKPAILTAVALTSFFWCGWLLLNRYGFRKEANSEL</sequence>
<feature type="transmembrane region" description="Helical" evidence="1">
    <location>
        <begin position="37"/>
        <end position="54"/>
    </location>
</feature>
<organism evidence="2 3">
    <name type="scientific">Enterovibrio norvegicus</name>
    <dbReference type="NCBI Taxonomy" id="188144"/>
    <lineage>
        <taxon>Bacteria</taxon>
        <taxon>Pseudomonadati</taxon>
        <taxon>Pseudomonadota</taxon>
        <taxon>Gammaproteobacteria</taxon>
        <taxon>Vibrionales</taxon>
        <taxon>Vibrionaceae</taxon>
        <taxon>Enterovibrio</taxon>
    </lineage>
</organism>
<keyword evidence="1" id="KW-1133">Transmembrane helix</keyword>
<reference evidence="3" key="1">
    <citation type="submission" date="2016-07" db="EMBL/GenBank/DDBJ databases">
        <title>Nontailed viruses are major unrecognized killers of bacteria in the ocean.</title>
        <authorList>
            <person name="Kauffman K."/>
            <person name="Hussain F."/>
            <person name="Yang J."/>
            <person name="Arevalo P."/>
            <person name="Brown J."/>
            <person name="Cutler M."/>
            <person name="Kelly L."/>
            <person name="Polz M.F."/>
        </authorList>
    </citation>
    <scope>NUCLEOTIDE SEQUENCE [LARGE SCALE GENOMIC DNA]</scope>
    <source>
        <strain evidence="3">10N.261.45.A10</strain>
    </source>
</reference>
<protein>
    <submittedName>
        <fullName evidence="2">Uncharacterized protein</fullName>
    </submittedName>
</protein>
<dbReference type="STRING" id="1190603.A1OO_17770"/>
<proteinExistence type="predicted"/>
<comment type="caution">
    <text evidence="2">The sequence shown here is derived from an EMBL/GenBank/DDBJ whole genome shotgun (WGS) entry which is preliminary data.</text>
</comment>
<evidence type="ECO:0000313" key="3">
    <source>
        <dbReference type="Proteomes" id="UP000235387"/>
    </source>
</evidence>
<evidence type="ECO:0000313" key="2">
    <source>
        <dbReference type="EMBL" id="PMN91640.1"/>
    </source>
</evidence>
<dbReference type="AlphaFoldDB" id="A0A2N7LAZ1"/>
<evidence type="ECO:0000256" key="1">
    <source>
        <dbReference type="SAM" id="Phobius"/>
    </source>
</evidence>
<dbReference type="EMBL" id="MDAL01000021">
    <property type="protein sequence ID" value="PMN91640.1"/>
    <property type="molecule type" value="Genomic_DNA"/>
</dbReference>
<accession>A0A2N7LAZ1</accession>
<dbReference type="Proteomes" id="UP000235387">
    <property type="component" value="Unassembled WGS sequence"/>
</dbReference>
<keyword evidence="1" id="KW-0812">Transmembrane</keyword>
<name>A0A2N7LAZ1_9GAMM</name>
<gene>
    <name evidence="2" type="ORF">BCT23_17150</name>
</gene>
<keyword evidence="1" id="KW-0472">Membrane</keyword>